<dbReference type="RefSeq" id="WP_231446001.1">
    <property type="nucleotide sequence ID" value="NZ_JAJOMB010000014.1"/>
</dbReference>
<dbReference type="InterPro" id="IPR036388">
    <property type="entry name" value="WH-like_DNA-bd_sf"/>
</dbReference>
<dbReference type="InterPro" id="IPR011006">
    <property type="entry name" value="CheY-like_superfamily"/>
</dbReference>
<evidence type="ECO:0000256" key="1">
    <source>
        <dbReference type="ARBA" id="ARBA00023015"/>
    </source>
</evidence>
<dbReference type="PIRSF" id="PIRSF036625">
    <property type="entry name" value="GAF_ANTAR"/>
    <property type="match status" value="1"/>
</dbReference>
<accession>A0A9X1NH48</accession>
<dbReference type="GO" id="GO:0003723">
    <property type="term" value="F:RNA binding"/>
    <property type="evidence" value="ECO:0007669"/>
    <property type="project" value="InterPro"/>
</dbReference>
<feature type="region of interest" description="Disordered" evidence="3">
    <location>
        <begin position="1"/>
        <end position="22"/>
    </location>
</feature>
<dbReference type="SMART" id="SM01012">
    <property type="entry name" value="ANTAR"/>
    <property type="match status" value="1"/>
</dbReference>
<dbReference type="Proteomes" id="UP001138997">
    <property type="component" value="Unassembled WGS sequence"/>
</dbReference>
<reference evidence="5" key="1">
    <citation type="submission" date="2021-11" db="EMBL/GenBank/DDBJ databases">
        <title>Streptomyces corallinus and Kineosporia corallina sp. nov., two new coral-derived marine actinobacteria.</title>
        <authorList>
            <person name="Buangrab K."/>
            <person name="Sutthacheep M."/>
            <person name="Yeemin T."/>
            <person name="Harunari E."/>
            <person name="Igarashi Y."/>
            <person name="Sripreechasak P."/>
            <person name="Kanchanasin P."/>
            <person name="Tanasupawat S."/>
            <person name="Phongsopitanun W."/>
        </authorList>
    </citation>
    <scope>NUCLEOTIDE SEQUENCE</scope>
    <source>
        <strain evidence="5">JCM 31032</strain>
    </source>
</reference>
<feature type="domain" description="ANTAR" evidence="4">
    <location>
        <begin position="172"/>
        <end position="233"/>
    </location>
</feature>
<dbReference type="Gene3D" id="1.10.10.10">
    <property type="entry name" value="Winged helix-like DNA-binding domain superfamily/Winged helix DNA-binding domain"/>
    <property type="match status" value="1"/>
</dbReference>
<keyword evidence="6" id="KW-1185">Reference proteome</keyword>
<dbReference type="SUPFAM" id="SSF55781">
    <property type="entry name" value="GAF domain-like"/>
    <property type="match status" value="1"/>
</dbReference>
<proteinExistence type="predicted"/>
<dbReference type="PROSITE" id="PS50921">
    <property type="entry name" value="ANTAR"/>
    <property type="match status" value="1"/>
</dbReference>
<name>A0A9X1NH48_9ACTN</name>
<evidence type="ECO:0000259" key="4">
    <source>
        <dbReference type="PROSITE" id="PS50921"/>
    </source>
</evidence>
<dbReference type="InterPro" id="IPR012074">
    <property type="entry name" value="GAF_ANTAR"/>
</dbReference>
<organism evidence="5 6">
    <name type="scientific">Kineosporia babensis</name>
    <dbReference type="NCBI Taxonomy" id="499548"/>
    <lineage>
        <taxon>Bacteria</taxon>
        <taxon>Bacillati</taxon>
        <taxon>Actinomycetota</taxon>
        <taxon>Actinomycetes</taxon>
        <taxon>Kineosporiales</taxon>
        <taxon>Kineosporiaceae</taxon>
        <taxon>Kineosporia</taxon>
    </lineage>
</organism>
<keyword evidence="1" id="KW-0805">Transcription regulation</keyword>
<protein>
    <submittedName>
        <fullName evidence="5">ANTAR domain-containing protein</fullName>
    </submittedName>
</protein>
<evidence type="ECO:0000313" key="5">
    <source>
        <dbReference type="EMBL" id="MCD5313940.1"/>
    </source>
</evidence>
<dbReference type="SUPFAM" id="SSF52172">
    <property type="entry name" value="CheY-like"/>
    <property type="match status" value="1"/>
</dbReference>
<keyword evidence="2" id="KW-0804">Transcription</keyword>
<gene>
    <name evidence="5" type="ORF">LR394_23825</name>
</gene>
<comment type="caution">
    <text evidence="5">The sequence shown here is derived from an EMBL/GenBank/DDBJ whole genome shotgun (WGS) entry which is preliminary data.</text>
</comment>
<sequence length="248" mass="26761">MSDNDSASEAGGNTAPSPLPTWNHLAQNLIRTSQLLHAGGEPEPTVRTIVEAAPRLVPGVQAASVISTRAIHQVGDLAAVPCWEEQGPASVILTGEAELLVLPDLADEGVKHRWPSFTRKAHELGFRGLMSLRLSTPTRNLGALSLYSRHESPFGEVEQQVSQLFAAQAAQAWAHAVHIQELHEALESRDVIGQAKGMLMQRLSIDAEEAFSVLSRLSMDTNIKLRQVAEQLVGSGLQAPARQSVPRD</sequence>
<dbReference type="AlphaFoldDB" id="A0A9X1NH48"/>
<dbReference type="Gene3D" id="3.30.450.40">
    <property type="match status" value="1"/>
</dbReference>
<evidence type="ECO:0000256" key="3">
    <source>
        <dbReference type="SAM" id="MobiDB-lite"/>
    </source>
</evidence>
<evidence type="ECO:0000313" key="6">
    <source>
        <dbReference type="Proteomes" id="UP001138997"/>
    </source>
</evidence>
<evidence type="ECO:0000256" key="2">
    <source>
        <dbReference type="ARBA" id="ARBA00023163"/>
    </source>
</evidence>
<dbReference type="Pfam" id="PF03861">
    <property type="entry name" value="ANTAR"/>
    <property type="match status" value="1"/>
</dbReference>
<dbReference type="InterPro" id="IPR005561">
    <property type="entry name" value="ANTAR"/>
</dbReference>
<dbReference type="EMBL" id="JAJOMB010000014">
    <property type="protein sequence ID" value="MCD5313940.1"/>
    <property type="molecule type" value="Genomic_DNA"/>
</dbReference>
<dbReference type="InterPro" id="IPR029016">
    <property type="entry name" value="GAF-like_dom_sf"/>
</dbReference>